<organism evidence="2 3">
    <name type="scientific">Octadecabacter dasysiphoniae</name>
    <dbReference type="NCBI Taxonomy" id="2909341"/>
    <lineage>
        <taxon>Bacteria</taxon>
        <taxon>Pseudomonadati</taxon>
        <taxon>Pseudomonadota</taxon>
        <taxon>Alphaproteobacteria</taxon>
        <taxon>Rhodobacterales</taxon>
        <taxon>Roseobacteraceae</taxon>
        <taxon>Octadecabacter</taxon>
    </lineage>
</organism>
<keyword evidence="1" id="KW-1133">Transmembrane helix</keyword>
<keyword evidence="1" id="KW-0472">Membrane</keyword>
<dbReference type="RefSeq" id="WP_235226347.1">
    <property type="nucleotide sequence ID" value="NZ_JAKGAQ010000003.1"/>
</dbReference>
<evidence type="ECO:0008006" key="4">
    <source>
        <dbReference type="Google" id="ProtNLM"/>
    </source>
</evidence>
<gene>
    <name evidence="2" type="ORF">L0664_13175</name>
</gene>
<name>A0ABS9CYP9_9RHOB</name>
<evidence type="ECO:0000256" key="1">
    <source>
        <dbReference type="SAM" id="Phobius"/>
    </source>
</evidence>
<dbReference type="EMBL" id="JAKGAQ010000003">
    <property type="protein sequence ID" value="MCF2872021.1"/>
    <property type="molecule type" value="Genomic_DNA"/>
</dbReference>
<keyword evidence="1" id="KW-0812">Transmembrane</keyword>
<keyword evidence="3" id="KW-1185">Reference proteome</keyword>
<evidence type="ECO:0000313" key="2">
    <source>
        <dbReference type="EMBL" id="MCF2872021.1"/>
    </source>
</evidence>
<protein>
    <recommendedName>
        <fullName evidence="4">Response regulatory domain-containing protein</fullName>
    </recommendedName>
</protein>
<evidence type="ECO:0000313" key="3">
    <source>
        <dbReference type="Proteomes" id="UP001200557"/>
    </source>
</evidence>
<dbReference type="Proteomes" id="UP001200557">
    <property type="component" value="Unassembled WGS sequence"/>
</dbReference>
<accession>A0ABS9CYP9</accession>
<feature type="transmembrane region" description="Helical" evidence="1">
    <location>
        <begin position="12"/>
        <end position="36"/>
    </location>
</feature>
<feature type="transmembrane region" description="Helical" evidence="1">
    <location>
        <begin position="42"/>
        <end position="69"/>
    </location>
</feature>
<sequence>MHNRETLPAGLRMITGLFIALVVAMATVIIFVLTVLNRLDLPILWAFFWTLVVYATSGSLSLVITMVLFSKRDERLRNGLTARGGRSVRGTENRIRFNERRIGAQTTRLCRAWDKELTSRHGLNVIPIKQVMMGRVLNQVNGHPQDADLVDDLTANVVRLGANSKPQIGTESALAYFGEAHSRNFDAIADWAGQDIGLVLAVRSEEASWKEVQSIIDRADVYFVDADFMGDLEDTVDYCLRLRNHAPNIPLILISSEVRGHDLTAERSAICDVTLKPPLTKAIIQNGLSTAYQNQRRG</sequence>
<comment type="caution">
    <text evidence="2">The sequence shown here is derived from an EMBL/GenBank/DDBJ whole genome shotgun (WGS) entry which is preliminary data.</text>
</comment>
<reference evidence="2 3" key="1">
    <citation type="submission" date="2022-01" db="EMBL/GenBank/DDBJ databases">
        <title>Octadecabacter sp. nov., isolated from a marine alga.</title>
        <authorList>
            <person name="Jin M.S."/>
            <person name="Kim H.M."/>
            <person name="Han D.M."/>
            <person name="Jung J.J."/>
            <person name="Jeon C.O."/>
        </authorList>
    </citation>
    <scope>NUCLEOTIDE SEQUENCE [LARGE SCALE GENOMIC DNA]</scope>
    <source>
        <strain evidence="2 3">G9-8</strain>
    </source>
</reference>
<proteinExistence type="predicted"/>